<feature type="region of interest" description="Disordered" evidence="1">
    <location>
        <begin position="57"/>
        <end position="125"/>
    </location>
</feature>
<dbReference type="EMBL" id="CAUEEQ010074544">
    <property type="protein sequence ID" value="CAJ0966430.1"/>
    <property type="molecule type" value="Genomic_DNA"/>
</dbReference>
<name>A0ABN9MIC6_9NEOB</name>
<proteinExistence type="predicted"/>
<comment type="caution">
    <text evidence="2">The sequence shown here is derived from an EMBL/GenBank/DDBJ whole genome shotgun (WGS) entry which is preliminary data.</text>
</comment>
<dbReference type="Proteomes" id="UP001176940">
    <property type="component" value="Unassembled WGS sequence"/>
</dbReference>
<protein>
    <submittedName>
        <fullName evidence="2">Uncharacterized protein</fullName>
    </submittedName>
</protein>
<gene>
    <name evidence="2" type="ORF">RIMI_LOCUS21304825</name>
</gene>
<accession>A0ABN9MIC6</accession>
<evidence type="ECO:0000313" key="2">
    <source>
        <dbReference type="EMBL" id="CAJ0966430.1"/>
    </source>
</evidence>
<sequence length="158" mass="17738">MEHVVNQHGINSDAPSAEWKRRQQDVTSLLVAYCHRFDILIQSSRIYFLACTIGQSTPVPEPWQEDKKRTSSYEDERPRAGLRRPSDPDRSRTAPGLWDRSPGDLCGTSSYAKRTTGSPVPGPLYPPHKSGCGPLAKGASFVLDWQRLCGEYQFDMTI</sequence>
<reference evidence="2" key="1">
    <citation type="submission" date="2023-07" db="EMBL/GenBank/DDBJ databases">
        <authorList>
            <person name="Stuckert A."/>
        </authorList>
    </citation>
    <scope>NUCLEOTIDE SEQUENCE</scope>
</reference>
<evidence type="ECO:0000256" key="1">
    <source>
        <dbReference type="SAM" id="MobiDB-lite"/>
    </source>
</evidence>
<organism evidence="2 3">
    <name type="scientific">Ranitomeya imitator</name>
    <name type="common">mimic poison frog</name>
    <dbReference type="NCBI Taxonomy" id="111125"/>
    <lineage>
        <taxon>Eukaryota</taxon>
        <taxon>Metazoa</taxon>
        <taxon>Chordata</taxon>
        <taxon>Craniata</taxon>
        <taxon>Vertebrata</taxon>
        <taxon>Euteleostomi</taxon>
        <taxon>Amphibia</taxon>
        <taxon>Batrachia</taxon>
        <taxon>Anura</taxon>
        <taxon>Neobatrachia</taxon>
        <taxon>Hyloidea</taxon>
        <taxon>Dendrobatidae</taxon>
        <taxon>Dendrobatinae</taxon>
        <taxon>Ranitomeya</taxon>
    </lineage>
</organism>
<evidence type="ECO:0000313" key="3">
    <source>
        <dbReference type="Proteomes" id="UP001176940"/>
    </source>
</evidence>
<keyword evidence="3" id="KW-1185">Reference proteome</keyword>
<feature type="compositionally biased region" description="Polar residues" evidence="1">
    <location>
        <begin position="107"/>
        <end position="118"/>
    </location>
</feature>
<feature type="compositionally biased region" description="Basic and acidic residues" evidence="1">
    <location>
        <begin position="64"/>
        <end position="92"/>
    </location>
</feature>